<dbReference type="SUPFAM" id="SSF51126">
    <property type="entry name" value="Pectin lyase-like"/>
    <property type="match status" value="1"/>
</dbReference>
<organism evidence="2 4">
    <name type="scientific">Chryseobacterium shandongense</name>
    <dbReference type="NCBI Taxonomy" id="1493872"/>
    <lineage>
        <taxon>Bacteria</taxon>
        <taxon>Pseudomonadati</taxon>
        <taxon>Bacteroidota</taxon>
        <taxon>Flavobacteriia</taxon>
        <taxon>Flavobacteriales</taxon>
        <taxon>Weeksellaceae</taxon>
        <taxon>Chryseobacterium group</taxon>
        <taxon>Chryseobacterium</taxon>
    </lineage>
</organism>
<dbReference type="InterPro" id="IPR024535">
    <property type="entry name" value="RHGA/B-epi-like_pectate_lyase"/>
</dbReference>
<keyword evidence="5" id="KW-1185">Reference proteome</keyword>
<evidence type="ECO:0000313" key="2">
    <source>
        <dbReference type="EMBL" id="AZA86696.1"/>
    </source>
</evidence>
<dbReference type="InterPro" id="IPR012334">
    <property type="entry name" value="Pectin_lyas_fold"/>
</dbReference>
<dbReference type="Pfam" id="PF12708">
    <property type="entry name" value="Pect-lyase_RHGA_epim"/>
    <property type="match status" value="1"/>
</dbReference>
<reference evidence="4 5" key="1">
    <citation type="submission" date="2018-11" db="EMBL/GenBank/DDBJ databases">
        <title>Proposal to divide the Flavobacteriaceae and reorganize its genera based on Amino Acid Identity values calculated from whole genome sequences.</title>
        <authorList>
            <person name="Nicholson A.C."/>
            <person name="Gulvik C.A."/>
            <person name="Whitney A.M."/>
            <person name="Humrighouse B.W."/>
            <person name="Bell M."/>
            <person name="Holmes B."/>
            <person name="Steigerwalt A.G."/>
            <person name="Villarma A."/>
            <person name="Sheth M."/>
            <person name="Batra D."/>
            <person name="Pryor J."/>
            <person name="Bernardet J.-F."/>
            <person name="Hugo C."/>
            <person name="Kampfer P."/>
            <person name="Newman J."/>
            <person name="McQuiston J.R."/>
        </authorList>
    </citation>
    <scope>NUCLEOTIDE SEQUENCE [LARGE SCALE GENOMIC DNA]</scope>
    <source>
        <strain evidence="2 4">G0207</strain>
        <strain evidence="3 5">H5143</strain>
    </source>
</reference>
<dbReference type="InterPro" id="IPR011050">
    <property type="entry name" value="Pectin_lyase_fold/virulence"/>
</dbReference>
<name>A0AAD0Y9R7_9FLAO</name>
<protein>
    <recommendedName>
        <fullName evidence="1">Rhamnogalacturonase A/B/Epimerase-like pectate lyase domain-containing protein</fullName>
    </recommendedName>
</protein>
<evidence type="ECO:0000313" key="4">
    <source>
        <dbReference type="Proteomes" id="UP000274073"/>
    </source>
</evidence>
<dbReference type="RefSeq" id="WP_123854201.1">
    <property type="nucleotide sequence ID" value="NZ_CP033912.1"/>
</dbReference>
<evidence type="ECO:0000313" key="5">
    <source>
        <dbReference type="Proteomes" id="UP000281741"/>
    </source>
</evidence>
<dbReference type="Proteomes" id="UP000281741">
    <property type="component" value="Chromosome"/>
</dbReference>
<gene>
    <name evidence="2" type="ORF">EG349_07790</name>
    <name evidence="3" type="ORF">EG353_05810</name>
</gene>
<sequence length="366" mass="42150">MKKLFILLIFFFYDFAFCKVINIKDFGAIGDGIFDNSNIFNSVLKNIKNNETYKIIIPEGTFLISNTIELPENVSIEGLDPTISIIKINTKNTAFTILKNKEVNFYQYKFIRNLSIRGPEYGINPFSWKDTRIAADKSVGIKVLGYRNRIENCEIDGFSNAGIQLTSSYYNFINKCFIKNNKYGIQINEISTSTYISGSEFRFNSIALLIKNSYSIYITDNIIEANFSNFIDDHNPDNSLSNGKAIVFLNSNNNYVERNYFEEQYYNVVLDQSNNNIFTSNFFAVSGKMPENIRKKNQVTFVFKNNSSYNTIRDNTIETTSPDIQKTEIIFDNSDFSTNSINFNNDINSMLKKSWQNDSKKPLLKN</sequence>
<dbReference type="EMBL" id="CP033915">
    <property type="protein sequence ID" value="AZA86696.1"/>
    <property type="molecule type" value="Genomic_DNA"/>
</dbReference>
<dbReference type="Proteomes" id="UP000274073">
    <property type="component" value="Chromosome"/>
</dbReference>
<dbReference type="Gene3D" id="2.160.20.10">
    <property type="entry name" value="Single-stranded right-handed beta-helix, Pectin lyase-like"/>
    <property type="match status" value="1"/>
</dbReference>
<dbReference type="InterPro" id="IPR006626">
    <property type="entry name" value="PbH1"/>
</dbReference>
<feature type="domain" description="Rhamnogalacturonase A/B/Epimerase-like pectate lyase" evidence="1">
    <location>
        <begin position="21"/>
        <end position="215"/>
    </location>
</feature>
<accession>A0AAD0Y9R7</accession>
<dbReference type="EMBL" id="CP033912">
    <property type="protein sequence ID" value="AZA95109.1"/>
    <property type="molecule type" value="Genomic_DNA"/>
</dbReference>
<dbReference type="AlphaFoldDB" id="A0AAD0Y9R7"/>
<dbReference type="SMART" id="SM00710">
    <property type="entry name" value="PbH1"/>
    <property type="match status" value="5"/>
</dbReference>
<evidence type="ECO:0000313" key="3">
    <source>
        <dbReference type="EMBL" id="AZA95109.1"/>
    </source>
</evidence>
<evidence type="ECO:0000259" key="1">
    <source>
        <dbReference type="Pfam" id="PF12708"/>
    </source>
</evidence>
<proteinExistence type="predicted"/>